<evidence type="ECO:0008006" key="5">
    <source>
        <dbReference type="Google" id="ProtNLM"/>
    </source>
</evidence>
<gene>
    <name evidence="3" type="ORF">ACFQ0I_01585</name>
</gene>
<evidence type="ECO:0000256" key="1">
    <source>
        <dbReference type="SAM" id="MobiDB-lite"/>
    </source>
</evidence>
<feature type="region of interest" description="Disordered" evidence="1">
    <location>
        <begin position="66"/>
        <end position="117"/>
    </location>
</feature>
<evidence type="ECO:0000256" key="2">
    <source>
        <dbReference type="SAM" id="SignalP"/>
    </source>
</evidence>
<dbReference type="RefSeq" id="WP_379938736.1">
    <property type="nucleotide sequence ID" value="NZ_JBHTIB010000002.1"/>
</dbReference>
<proteinExistence type="predicted"/>
<accession>A0ABW3BP36</accession>
<evidence type="ECO:0000313" key="3">
    <source>
        <dbReference type="EMBL" id="MFD0834440.1"/>
    </source>
</evidence>
<evidence type="ECO:0000313" key="4">
    <source>
        <dbReference type="Proteomes" id="UP001597011"/>
    </source>
</evidence>
<organism evidence="3 4">
    <name type="scientific">Mariniflexile aquimaris</name>
    <dbReference type="NCBI Taxonomy" id="881009"/>
    <lineage>
        <taxon>Bacteria</taxon>
        <taxon>Pseudomonadati</taxon>
        <taxon>Bacteroidota</taxon>
        <taxon>Flavobacteriia</taxon>
        <taxon>Flavobacteriales</taxon>
        <taxon>Flavobacteriaceae</taxon>
        <taxon>Mariniflexile</taxon>
    </lineage>
</organism>
<comment type="caution">
    <text evidence="3">The sequence shown here is derived from an EMBL/GenBank/DDBJ whole genome shotgun (WGS) entry which is preliminary data.</text>
</comment>
<feature type="signal peptide" evidence="2">
    <location>
        <begin position="1"/>
        <end position="19"/>
    </location>
</feature>
<name>A0ABW3BP36_9FLAO</name>
<dbReference type="EMBL" id="JBHTIB010000002">
    <property type="protein sequence ID" value="MFD0834440.1"/>
    <property type="molecule type" value="Genomic_DNA"/>
</dbReference>
<keyword evidence="2" id="KW-0732">Signal</keyword>
<reference evidence="4" key="1">
    <citation type="journal article" date="2019" name="Int. J. Syst. Evol. Microbiol.">
        <title>The Global Catalogue of Microorganisms (GCM) 10K type strain sequencing project: providing services to taxonomists for standard genome sequencing and annotation.</title>
        <authorList>
            <consortium name="The Broad Institute Genomics Platform"/>
            <consortium name="The Broad Institute Genome Sequencing Center for Infectious Disease"/>
            <person name="Wu L."/>
            <person name="Ma J."/>
        </authorList>
    </citation>
    <scope>NUCLEOTIDE SEQUENCE [LARGE SCALE GENOMIC DNA]</scope>
    <source>
        <strain evidence="4">CCUG 60529</strain>
    </source>
</reference>
<feature type="chain" id="PRO_5045221596" description="Colicin import membrane protein" evidence="2">
    <location>
        <begin position="20"/>
        <end position="163"/>
    </location>
</feature>
<dbReference type="Gene3D" id="1.20.120.330">
    <property type="entry name" value="Nucleotidyltransferases domain 2"/>
    <property type="match status" value="1"/>
</dbReference>
<dbReference type="Proteomes" id="UP001597011">
    <property type="component" value="Unassembled WGS sequence"/>
</dbReference>
<sequence>MKLFVVVVVFLGFALGAQAQEVTYGGVTYKVKGKTILRDKENVTNTLSIEDQTEIRAALERQKAMQKERELAEKQIKEAEKEQKAAEKRIKQAEKRQKAAEKELRQKEKSESRFEKATNDYNKAIDKYERLRDKGKLSPNDEEKWLKKIDGLKEDIEKARRKL</sequence>
<keyword evidence="4" id="KW-1185">Reference proteome</keyword>
<protein>
    <recommendedName>
        <fullName evidence="5">Colicin import membrane protein</fullName>
    </recommendedName>
</protein>